<gene>
    <name evidence="1" type="ORF">RI046_14700</name>
</gene>
<accession>A0AAJ2HCE0</accession>
<dbReference type="EMBL" id="JAVLSM010000007">
    <property type="protein sequence ID" value="MDR9836953.1"/>
    <property type="molecule type" value="Genomic_DNA"/>
</dbReference>
<protein>
    <submittedName>
        <fullName evidence="1">Uncharacterized protein</fullName>
    </submittedName>
</protein>
<reference evidence="1" key="1">
    <citation type="submission" date="2023-04" db="EMBL/GenBank/DDBJ databases">
        <title>Description of first Herbaspirillum huttiense subsp. nephrolepsisexaltata and Herbaspirillum huttiense subsp. lycopersicon.</title>
        <authorList>
            <person name="Poudel M."/>
            <person name="Sharma A."/>
            <person name="Goss E."/>
            <person name="Tapia J.H."/>
            <person name="Harmon C.M."/>
            <person name="Jones J.B."/>
        </authorList>
    </citation>
    <scope>NUCLEOTIDE SEQUENCE</scope>
    <source>
        <strain evidence="1">G21-1742</strain>
    </source>
</reference>
<name>A0AAJ2HCE0_9BURK</name>
<dbReference type="Proteomes" id="UP001246152">
    <property type="component" value="Unassembled WGS sequence"/>
</dbReference>
<comment type="caution">
    <text evidence="1">The sequence shown here is derived from an EMBL/GenBank/DDBJ whole genome shotgun (WGS) entry which is preliminary data.</text>
</comment>
<evidence type="ECO:0000313" key="1">
    <source>
        <dbReference type="EMBL" id="MDR9836953.1"/>
    </source>
</evidence>
<proteinExistence type="predicted"/>
<sequence>MGLLSSAQRSSRANETTKNDIGKGVNMKLICCAVLVIFSAVPCFAGQNTNVYLLENCLNMNLPNSVVMLRDQKTGCKVVVEAHSEDRQAVLNAVKEVCPDGVARPVKGRTVLPYGSRGVIEDGADVPMTISY</sequence>
<evidence type="ECO:0000313" key="2">
    <source>
        <dbReference type="Proteomes" id="UP001246152"/>
    </source>
</evidence>
<dbReference type="AlphaFoldDB" id="A0AAJ2HCE0"/>
<organism evidence="1 2">
    <name type="scientific">Herbaspirillum huttiense</name>
    <dbReference type="NCBI Taxonomy" id="863372"/>
    <lineage>
        <taxon>Bacteria</taxon>
        <taxon>Pseudomonadati</taxon>
        <taxon>Pseudomonadota</taxon>
        <taxon>Betaproteobacteria</taxon>
        <taxon>Burkholderiales</taxon>
        <taxon>Oxalobacteraceae</taxon>
        <taxon>Herbaspirillum</taxon>
    </lineage>
</organism>